<evidence type="ECO:0000313" key="2">
    <source>
        <dbReference type="Proteomes" id="UP001221757"/>
    </source>
</evidence>
<dbReference type="EMBL" id="JARKIE010000008">
    <property type="protein sequence ID" value="KAJ7705284.1"/>
    <property type="molecule type" value="Genomic_DNA"/>
</dbReference>
<accession>A0AAD7M857</accession>
<reference evidence="1" key="1">
    <citation type="submission" date="2023-03" db="EMBL/GenBank/DDBJ databases">
        <title>Massive genome expansion in bonnet fungi (Mycena s.s.) driven by repeated elements and novel gene families across ecological guilds.</title>
        <authorList>
            <consortium name="Lawrence Berkeley National Laboratory"/>
            <person name="Harder C.B."/>
            <person name="Miyauchi S."/>
            <person name="Viragh M."/>
            <person name="Kuo A."/>
            <person name="Thoen E."/>
            <person name="Andreopoulos B."/>
            <person name="Lu D."/>
            <person name="Skrede I."/>
            <person name="Drula E."/>
            <person name="Henrissat B."/>
            <person name="Morin E."/>
            <person name="Kohler A."/>
            <person name="Barry K."/>
            <person name="LaButti K."/>
            <person name="Morin E."/>
            <person name="Salamov A."/>
            <person name="Lipzen A."/>
            <person name="Mereny Z."/>
            <person name="Hegedus B."/>
            <person name="Baldrian P."/>
            <person name="Stursova M."/>
            <person name="Weitz H."/>
            <person name="Taylor A."/>
            <person name="Grigoriev I.V."/>
            <person name="Nagy L.G."/>
            <person name="Martin F."/>
            <person name="Kauserud H."/>
        </authorList>
    </citation>
    <scope>NUCLEOTIDE SEQUENCE</scope>
    <source>
        <strain evidence="1">CBHHK067</strain>
    </source>
</reference>
<keyword evidence="2" id="KW-1185">Reference proteome</keyword>
<proteinExistence type="predicted"/>
<comment type="caution">
    <text evidence="1">The sequence shown here is derived from an EMBL/GenBank/DDBJ whole genome shotgun (WGS) entry which is preliminary data.</text>
</comment>
<sequence length="162" mass="17389">MREGLSGGSGRKMGGGAPWSLLFGSFWRPSTNLIVLLFGNFRFARAACGSTQRSTGNCHSLESGGHEPPPIPETRHIQNDLRAFFPASSRTTPLILILSTQLNSGRVRGLLADSVLADVSGLSSRRSGMPVNILTRGIAFPYHLVTSFPENPAKIGESQLLL</sequence>
<name>A0AAD7M857_MYCRO</name>
<dbReference type="Proteomes" id="UP001221757">
    <property type="component" value="Unassembled WGS sequence"/>
</dbReference>
<dbReference type="AlphaFoldDB" id="A0AAD7M857"/>
<gene>
    <name evidence="1" type="ORF">B0H17DRAFT_663928</name>
</gene>
<protein>
    <submittedName>
        <fullName evidence="1">Uncharacterized protein</fullName>
    </submittedName>
</protein>
<evidence type="ECO:0000313" key="1">
    <source>
        <dbReference type="EMBL" id="KAJ7705284.1"/>
    </source>
</evidence>
<organism evidence="1 2">
    <name type="scientific">Mycena rosella</name>
    <name type="common">Pink bonnet</name>
    <name type="synonym">Agaricus rosellus</name>
    <dbReference type="NCBI Taxonomy" id="1033263"/>
    <lineage>
        <taxon>Eukaryota</taxon>
        <taxon>Fungi</taxon>
        <taxon>Dikarya</taxon>
        <taxon>Basidiomycota</taxon>
        <taxon>Agaricomycotina</taxon>
        <taxon>Agaricomycetes</taxon>
        <taxon>Agaricomycetidae</taxon>
        <taxon>Agaricales</taxon>
        <taxon>Marasmiineae</taxon>
        <taxon>Mycenaceae</taxon>
        <taxon>Mycena</taxon>
    </lineage>
</organism>